<organism evidence="10">
    <name type="scientific">Volvox carteri f. nagariensis</name>
    <dbReference type="NCBI Taxonomy" id="3068"/>
    <lineage>
        <taxon>Eukaryota</taxon>
        <taxon>Viridiplantae</taxon>
        <taxon>Chlorophyta</taxon>
        <taxon>core chlorophytes</taxon>
        <taxon>Chlorophyceae</taxon>
        <taxon>CS clade</taxon>
        <taxon>Chlamydomonadales</taxon>
        <taxon>Volvocaceae</taxon>
        <taxon>Volvox</taxon>
    </lineage>
</organism>
<evidence type="ECO:0000256" key="3">
    <source>
        <dbReference type="ARBA" id="ARBA00022679"/>
    </source>
</evidence>
<dbReference type="GO" id="GO:0000049">
    <property type="term" value="F:tRNA binding"/>
    <property type="evidence" value="ECO:0007669"/>
    <property type="project" value="TreeGrafter"/>
</dbReference>
<dbReference type="STRING" id="3068.D8TIP5"/>
<evidence type="ECO:0000256" key="7">
    <source>
        <dbReference type="SAM" id="Phobius"/>
    </source>
</evidence>
<sequence>MADVQEDSPIGGQGQAEGGAPAADEEAELAKLQAELYGGEGDGGDASEDPGSGAAQGDGEGGGEAAVMTKSQMKKKARLERMLAKRAESRQREKAVRAQRRAEANERKAAEWAGMSEEQKEAVRKEKQARLGAHKDAEKQLKERLKQSLETGPRIVIDLDWEKRMNENDLRHLVQQLSFSYAANKQVDRPAHMVLTSFKGGVAALANKLNPGMDKWFITRTEQHYGELFSSPEDKARLVYLTADAEDELDELDESKIYIIGGLVDHNRYKGLCEEQAQAAGIPTARLPINRYVQLASRAVLTVNHVFQILVEYYARRDWRPRRDKAWALTYYLLLLLTLGWPLINLVLRPELIAIFSSPDYLDDPDHCPITLAKAPSSRTASLITRATAAVQEAIAPAARRRRAIAISSSVAPSASALLSRSTESSDPIITTTTTSSTASALTANDELYEGENKGPLRKGHPLESETFPNHQELQQQNGQPDNYLNQPLSTRSSAKDI</sequence>
<evidence type="ECO:0000256" key="6">
    <source>
        <dbReference type="SAM" id="MobiDB-lite"/>
    </source>
</evidence>
<feature type="domain" description="SAM-dependent MTase TRM10-type" evidence="8">
    <location>
        <begin position="141"/>
        <end position="336"/>
    </location>
</feature>
<evidence type="ECO:0000256" key="5">
    <source>
        <dbReference type="ARBA" id="ARBA00048434"/>
    </source>
</evidence>
<dbReference type="InterPro" id="IPR028564">
    <property type="entry name" value="MT_TRM10-typ"/>
</dbReference>
<dbReference type="InterPro" id="IPR007356">
    <property type="entry name" value="tRNA_m1G_MeTrfase_euk"/>
</dbReference>
<feature type="region of interest" description="Disordered" evidence="6">
    <location>
        <begin position="1"/>
        <end position="101"/>
    </location>
</feature>
<dbReference type="EMBL" id="GL378323">
    <property type="protein sequence ID" value="EFJ52924.1"/>
    <property type="molecule type" value="Genomic_DNA"/>
</dbReference>
<feature type="compositionally biased region" description="Polar residues" evidence="6">
    <location>
        <begin position="467"/>
        <end position="498"/>
    </location>
</feature>
<gene>
    <name evidence="9" type="ORF">VOLCADRAFT_120245</name>
</gene>
<reference evidence="9 10" key="1">
    <citation type="journal article" date="2010" name="Science">
        <title>Genomic analysis of organismal complexity in the multicellular green alga Volvox carteri.</title>
        <authorList>
            <person name="Prochnik S.E."/>
            <person name="Umen J."/>
            <person name="Nedelcu A.M."/>
            <person name="Hallmann A."/>
            <person name="Miller S.M."/>
            <person name="Nishii I."/>
            <person name="Ferris P."/>
            <person name="Kuo A."/>
            <person name="Mitros T."/>
            <person name="Fritz-Laylin L.K."/>
            <person name="Hellsten U."/>
            <person name="Chapman J."/>
            <person name="Simakov O."/>
            <person name="Rensing S.A."/>
            <person name="Terry A."/>
            <person name="Pangilinan J."/>
            <person name="Kapitonov V."/>
            <person name="Jurka J."/>
            <person name="Salamov A."/>
            <person name="Shapiro H."/>
            <person name="Schmutz J."/>
            <person name="Grimwood J."/>
            <person name="Lindquist E."/>
            <person name="Lucas S."/>
            <person name="Grigoriev I.V."/>
            <person name="Schmitt R."/>
            <person name="Kirk D."/>
            <person name="Rokhsar D.S."/>
        </authorList>
    </citation>
    <scope>NUCLEOTIDE SEQUENCE [LARGE SCALE GENOMIC DNA]</scope>
    <source>
        <strain evidence="10">f. Nagariensis / Eve</strain>
    </source>
</reference>
<evidence type="ECO:0000313" key="9">
    <source>
        <dbReference type="EMBL" id="EFJ52924.1"/>
    </source>
</evidence>
<keyword evidence="4" id="KW-0949">S-adenosyl-L-methionine</keyword>
<dbReference type="Gene3D" id="3.40.1280.30">
    <property type="match status" value="1"/>
</dbReference>
<feature type="region of interest" description="Disordered" evidence="6">
    <location>
        <begin position="422"/>
        <end position="498"/>
    </location>
</feature>
<dbReference type="PANTHER" id="PTHR13563:SF13">
    <property type="entry name" value="TRNA METHYLTRANSFERASE 10 HOMOLOG A"/>
    <property type="match status" value="1"/>
</dbReference>
<keyword evidence="2" id="KW-0489">Methyltransferase</keyword>
<dbReference type="EC" id="2.1.1.221" evidence="1"/>
<dbReference type="Proteomes" id="UP000001058">
    <property type="component" value="Unassembled WGS sequence"/>
</dbReference>
<dbReference type="InterPro" id="IPR038459">
    <property type="entry name" value="MT_TRM10-typ_sf"/>
</dbReference>
<keyword evidence="3" id="KW-0808">Transferase</keyword>
<dbReference type="KEGG" id="vcn:VOLCADRAFT_120245"/>
<keyword evidence="7" id="KW-0472">Membrane</keyword>
<dbReference type="InParanoid" id="D8TIP5"/>
<dbReference type="GO" id="GO:0005634">
    <property type="term" value="C:nucleus"/>
    <property type="evidence" value="ECO:0007669"/>
    <property type="project" value="TreeGrafter"/>
</dbReference>
<evidence type="ECO:0000256" key="1">
    <source>
        <dbReference type="ARBA" id="ARBA00012797"/>
    </source>
</evidence>
<dbReference type="CDD" id="cd18089">
    <property type="entry name" value="SPOUT_Trm10-like"/>
    <property type="match status" value="1"/>
</dbReference>
<feature type="compositionally biased region" description="Gly residues" evidence="6">
    <location>
        <begin position="54"/>
        <end position="64"/>
    </location>
</feature>
<keyword evidence="7" id="KW-0812">Transmembrane</keyword>
<keyword evidence="10" id="KW-1185">Reference proteome</keyword>
<feature type="compositionally biased region" description="Low complexity" evidence="6">
    <location>
        <begin position="431"/>
        <end position="444"/>
    </location>
</feature>
<accession>D8TIP5</accession>
<dbReference type="RefSeq" id="XP_002945929.1">
    <property type="nucleotide sequence ID" value="XM_002945883.1"/>
</dbReference>
<feature type="compositionally biased region" description="Basic and acidic residues" evidence="6">
    <location>
        <begin position="79"/>
        <end position="101"/>
    </location>
</feature>
<feature type="non-terminal residue" evidence="9">
    <location>
        <position position="498"/>
    </location>
</feature>
<name>D8TIP5_VOLCA</name>
<dbReference type="GO" id="GO:0052905">
    <property type="term" value="F:tRNA (guanosine(9)-N1)-methyltransferase activity"/>
    <property type="evidence" value="ECO:0007669"/>
    <property type="project" value="UniProtKB-EC"/>
</dbReference>
<dbReference type="PROSITE" id="PS51675">
    <property type="entry name" value="SAM_MT_TRM10"/>
    <property type="match status" value="1"/>
</dbReference>
<proteinExistence type="predicted"/>
<comment type="catalytic activity">
    <reaction evidence="5">
        <text>guanosine(9) in tRNA + S-adenosyl-L-methionine = N(1)-methylguanosine(9) in tRNA + S-adenosyl-L-homocysteine + H(+)</text>
        <dbReference type="Rhea" id="RHEA:43156"/>
        <dbReference type="Rhea" id="RHEA-COMP:10367"/>
        <dbReference type="Rhea" id="RHEA-COMP:10368"/>
        <dbReference type="ChEBI" id="CHEBI:15378"/>
        <dbReference type="ChEBI" id="CHEBI:57856"/>
        <dbReference type="ChEBI" id="CHEBI:59789"/>
        <dbReference type="ChEBI" id="CHEBI:73542"/>
        <dbReference type="ChEBI" id="CHEBI:74269"/>
        <dbReference type="EC" id="2.1.1.221"/>
    </reaction>
</comment>
<dbReference type="OrthoDB" id="278300at2759"/>
<evidence type="ECO:0000256" key="4">
    <source>
        <dbReference type="ARBA" id="ARBA00022691"/>
    </source>
</evidence>
<protein>
    <recommendedName>
        <fullName evidence="1">tRNA (guanine(9)-N(1))-methyltransferase</fullName>
        <ecNumber evidence="1">2.1.1.221</ecNumber>
    </recommendedName>
</protein>
<evidence type="ECO:0000313" key="10">
    <source>
        <dbReference type="Proteomes" id="UP000001058"/>
    </source>
</evidence>
<dbReference type="eggNOG" id="KOG2967">
    <property type="taxonomic scope" value="Eukaryota"/>
</dbReference>
<evidence type="ECO:0000259" key="8">
    <source>
        <dbReference type="PROSITE" id="PS51675"/>
    </source>
</evidence>
<dbReference type="GeneID" id="9625578"/>
<keyword evidence="7" id="KW-1133">Transmembrane helix</keyword>
<dbReference type="AlphaFoldDB" id="D8TIP5"/>
<dbReference type="PANTHER" id="PTHR13563">
    <property type="entry name" value="TRNA (GUANINE-9-) METHYLTRANSFERASE"/>
    <property type="match status" value="1"/>
</dbReference>
<feature type="transmembrane region" description="Helical" evidence="7">
    <location>
        <begin position="327"/>
        <end position="348"/>
    </location>
</feature>
<evidence type="ECO:0000256" key="2">
    <source>
        <dbReference type="ARBA" id="ARBA00022603"/>
    </source>
</evidence>
<dbReference type="GO" id="GO:0002939">
    <property type="term" value="P:tRNA N1-guanine methylation"/>
    <property type="evidence" value="ECO:0007669"/>
    <property type="project" value="TreeGrafter"/>
</dbReference>